<evidence type="ECO:0000313" key="2">
    <source>
        <dbReference type="Proteomes" id="UP000434850"/>
    </source>
</evidence>
<keyword evidence="2" id="KW-1185">Reference proteome</keyword>
<dbReference type="RefSeq" id="WP_157541734.1">
    <property type="nucleotide sequence ID" value="NZ_WQLA01000003.1"/>
</dbReference>
<dbReference type="OrthoDB" id="799338at2"/>
<protein>
    <submittedName>
        <fullName evidence="1">Uncharacterized protein</fullName>
    </submittedName>
</protein>
<evidence type="ECO:0000313" key="1">
    <source>
        <dbReference type="EMBL" id="MVN91484.1"/>
    </source>
</evidence>
<organism evidence="1 2">
    <name type="scientific">Mucilaginibacter aquatilis</name>
    <dbReference type="NCBI Taxonomy" id="1517760"/>
    <lineage>
        <taxon>Bacteria</taxon>
        <taxon>Pseudomonadati</taxon>
        <taxon>Bacteroidota</taxon>
        <taxon>Sphingobacteriia</taxon>
        <taxon>Sphingobacteriales</taxon>
        <taxon>Sphingobacteriaceae</taxon>
        <taxon>Mucilaginibacter</taxon>
    </lineage>
</organism>
<name>A0A6I4IQP1_9SPHI</name>
<comment type="caution">
    <text evidence="1">The sequence shown here is derived from an EMBL/GenBank/DDBJ whole genome shotgun (WGS) entry which is preliminary data.</text>
</comment>
<accession>A0A6I4IQP1</accession>
<gene>
    <name evidence="1" type="ORF">GO816_10145</name>
</gene>
<dbReference type="AlphaFoldDB" id="A0A6I4IQP1"/>
<dbReference type="EMBL" id="WQLA01000003">
    <property type="protein sequence ID" value="MVN91484.1"/>
    <property type="molecule type" value="Genomic_DNA"/>
</dbReference>
<sequence length="93" mass="10737">MENLEPHQDKPDFGTLTGIMERFAQIPYEQFQQELDAWFYTSLSEKGIDVQQQLQLNGLACLPELVSAIYHEAEVKQLLNERSISHESNNDQV</sequence>
<dbReference type="Proteomes" id="UP000434850">
    <property type="component" value="Unassembled WGS sequence"/>
</dbReference>
<reference evidence="1 2" key="1">
    <citation type="submission" date="2019-12" db="EMBL/GenBank/DDBJ databases">
        <title>Mucilaginibacter sp. HME9299 genome sequencing and assembly.</title>
        <authorList>
            <person name="Kang H."/>
            <person name="Kim H."/>
            <person name="Joh K."/>
        </authorList>
    </citation>
    <scope>NUCLEOTIDE SEQUENCE [LARGE SCALE GENOMIC DNA]</scope>
    <source>
        <strain evidence="1 2">HME9299</strain>
    </source>
</reference>
<proteinExistence type="predicted"/>